<name>A0ABD1DB85_CULPP</name>
<evidence type="ECO:0000313" key="4">
    <source>
        <dbReference type="Proteomes" id="UP001562425"/>
    </source>
</evidence>
<accession>A0ABD1DB85</accession>
<organism evidence="3 4">
    <name type="scientific">Culex pipiens pipiens</name>
    <name type="common">Northern house mosquito</name>
    <dbReference type="NCBI Taxonomy" id="38569"/>
    <lineage>
        <taxon>Eukaryota</taxon>
        <taxon>Metazoa</taxon>
        <taxon>Ecdysozoa</taxon>
        <taxon>Arthropoda</taxon>
        <taxon>Hexapoda</taxon>
        <taxon>Insecta</taxon>
        <taxon>Pterygota</taxon>
        <taxon>Neoptera</taxon>
        <taxon>Endopterygota</taxon>
        <taxon>Diptera</taxon>
        <taxon>Nematocera</taxon>
        <taxon>Culicoidea</taxon>
        <taxon>Culicidae</taxon>
        <taxon>Culicinae</taxon>
        <taxon>Culicini</taxon>
        <taxon>Culex</taxon>
        <taxon>Culex</taxon>
    </lineage>
</organism>
<feature type="signal peptide" evidence="2">
    <location>
        <begin position="1"/>
        <end position="20"/>
    </location>
</feature>
<proteinExistence type="predicted"/>
<evidence type="ECO:0000313" key="3">
    <source>
        <dbReference type="EMBL" id="KAL1396915.1"/>
    </source>
</evidence>
<sequence>MKSLLPSILALATLAGVVTCGPIAISDNNIGDIITVGMNIDANVQSEVHTNIANIIAAILIKMGDQQPRPPMPPPGPPGPPGPPPTTAAPPILPPIYPPQSAMGVDDLVSAIQEIRQKSANLNKEQKEQLWRDHSEEFVKQLMASSNTSTVIVVQRRPRNAEWRYRLDVFTETRRIFFDRQSLKFQHFYGVQF</sequence>
<feature type="compositionally biased region" description="Pro residues" evidence="1">
    <location>
        <begin position="68"/>
        <end position="91"/>
    </location>
</feature>
<feature type="region of interest" description="Disordered" evidence="1">
    <location>
        <begin position="65"/>
        <end position="91"/>
    </location>
</feature>
<comment type="caution">
    <text evidence="3">The sequence shown here is derived from an EMBL/GenBank/DDBJ whole genome shotgun (WGS) entry which is preliminary data.</text>
</comment>
<feature type="chain" id="PRO_5044885590" evidence="2">
    <location>
        <begin position="21"/>
        <end position="193"/>
    </location>
</feature>
<protein>
    <submittedName>
        <fullName evidence="3">Uncharacterized protein</fullName>
    </submittedName>
</protein>
<gene>
    <name evidence="3" type="ORF">pipiens_010150</name>
</gene>
<evidence type="ECO:0000256" key="2">
    <source>
        <dbReference type="SAM" id="SignalP"/>
    </source>
</evidence>
<dbReference type="Proteomes" id="UP001562425">
    <property type="component" value="Unassembled WGS sequence"/>
</dbReference>
<dbReference type="EMBL" id="JBEHCU010006523">
    <property type="protein sequence ID" value="KAL1396915.1"/>
    <property type="molecule type" value="Genomic_DNA"/>
</dbReference>
<reference evidence="3 4" key="1">
    <citation type="submission" date="2024-05" db="EMBL/GenBank/DDBJ databases">
        <title>Culex pipiens pipiens assembly and annotation.</title>
        <authorList>
            <person name="Alout H."/>
            <person name="Durand T."/>
        </authorList>
    </citation>
    <scope>NUCLEOTIDE SEQUENCE [LARGE SCALE GENOMIC DNA]</scope>
    <source>
        <strain evidence="3">HA-2024</strain>
        <tissue evidence="3">Whole body</tissue>
    </source>
</reference>
<dbReference type="AlphaFoldDB" id="A0ABD1DB85"/>
<evidence type="ECO:0000256" key="1">
    <source>
        <dbReference type="SAM" id="MobiDB-lite"/>
    </source>
</evidence>
<keyword evidence="2" id="KW-0732">Signal</keyword>
<keyword evidence="4" id="KW-1185">Reference proteome</keyword>